<name>A0A9P9KB37_FUSSL</name>
<evidence type="ECO:0000256" key="1">
    <source>
        <dbReference type="ARBA" id="ARBA00022670"/>
    </source>
</evidence>
<feature type="active site" description="Charge relay system" evidence="4">
    <location>
        <position position="594"/>
    </location>
</feature>
<dbReference type="Proteomes" id="UP000736672">
    <property type="component" value="Unassembled WGS sequence"/>
</dbReference>
<dbReference type="GO" id="GO:0006508">
    <property type="term" value="P:proteolysis"/>
    <property type="evidence" value="ECO:0007669"/>
    <property type="project" value="UniProtKB-KW"/>
</dbReference>
<dbReference type="PANTHER" id="PTHR43399">
    <property type="entry name" value="SUBTILISIN-RELATED"/>
    <property type="match status" value="1"/>
</dbReference>
<evidence type="ECO:0000313" key="7">
    <source>
        <dbReference type="EMBL" id="KAH7254683.1"/>
    </source>
</evidence>
<dbReference type="PANTHER" id="PTHR43399:SF5">
    <property type="entry name" value="PEPTIDASE S8 FAMILY WITH PROTEASE-ASSOCIATED DOMAIN"/>
    <property type="match status" value="1"/>
</dbReference>
<dbReference type="PROSITE" id="PS51892">
    <property type="entry name" value="SUBTILASE"/>
    <property type="match status" value="1"/>
</dbReference>
<feature type="region of interest" description="Disordered" evidence="5">
    <location>
        <begin position="275"/>
        <end position="295"/>
    </location>
</feature>
<feature type="region of interest" description="Disordered" evidence="5">
    <location>
        <begin position="777"/>
        <end position="807"/>
    </location>
</feature>
<evidence type="ECO:0000256" key="4">
    <source>
        <dbReference type="PROSITE-ProRule" id="PRU01240"/>
    </source>
</evidence>
<dbReference type="Pfam" id="PF00082">
    <property type="entry name" value="Peptidase_S8"/>
    <property type="match status" value="1"/>
</dbReference>
<dbReference type="PROSITE" id="PS00137">
    <property type="entry name" value="SUBTILASE_HIS"/>
    <property type="match status" value="1"/>
</dbReference>
<evidence type="ECO:0000259" key="6">
    <source>
        <dbReference type="Pfam" id="PF00082"/>
    </source>
</evidence>
<dbReference type="InterPro" id="IPR036852">
    <property type="entry name" value="Peptidase_S8/S53_dom_sf"/>
</dbReference>
<comment type="caution">
    <text evidence="7">The sequence shown here is derived from an EMBL/GenBank/DDBJ whole genome shotgun (WGS) entry which is preliminary data.</text>
</comment>
<keyword evidence="3 4" id="KW-0720">Serine protease</keyword>
<evidence type="ECO:0000256" key="5">
    <source>
        <dbReference type="SAM" id="MobiDB-lite"/>
    </source>
</evidence>
<feature type="active site" description="Charge relay system" evidence="4">
    <location>
        <position position="869"/>
    </location>
</feature>
<dbReference type="Gene3D" id="3.40.50.200">
    <property type="entry name" value="Peptidase S8/S53 domain"/>
    <property type="match status" value="1"/>
</dbReference>
<accession>A0A9P9KB37</accession>
<dbReference type="CDD" id="cd04842">
    <property type="entry name" value="Peptidases_S8_Kp43_protease"/>
    <property type="match status" value="1"/>
</dbReference>
<dbReference type="InterPro" id="IPR015500">
    <property type="entry name" value="Peptidase_S8_subtilisin-rel"/>
</dbReference>
<keyword evidence="2 4" id="KW-0378">Hydrolase</keyword>
<feature type="domain" description="Peptidase S8/S53" evidence="6">
    <location>
        <begin position="586"/>
        <end position="925"/>
    </location>
</feature>
<comment type="similarity">
    <text evidence="4">Belongs to the peptidase S8 family.</text>
</comment>
<dbReference type="OrthoDB" id="10256524at2759"/>
<dbReference type="Gene3D" id="2.60.120.380">
    <property type="match status" value="1"/>
</dbReference>
<feature type="active site" description="Charge relay system" evidence="4">
    <location>
        <position position="633"/>
    </location>
</feature>
<reference evidence="7" key="1">
    <citation type="journal article" date="2021" name="Nat. Commun.">
        <title>Genetic determinants of endophytism in the Arabidopsis root mycobiome.</title>
        <authorList>
            <person name="Mesny F."/>
            <person name="Miyauchi S."/>
            <person name="Thiergart T."/>
            <person name="Pickel B."/>
            <person name="Atanasova L."/>
            <person name="Karlsson M."/>
            <person name="Huettel B."/>
            <person name="Barry K.W."/>
            <person name="Haridas S."/>
            <person name="Chen C."/>
            <person name="Bauer D."/>
            <person name="Andreopoulos W."/>
            <person name="Pangilinan J."/>
            <person name="LaButti K."/>
            <person name="Riley R."/>
            <person name="Lipzen A."/>
            <person name="Clum A."/>
            <person name="Drula E."/>
            <person name="Henrissat B."/>
            <person name="Kohler A."/>
            <person name="Grigoriev I.V."/>
            <person name="Martin F.M."/>
            <person name="Hacquard S."/>
        </authorList>
    </citation>
    <scope>NUCLEOTIDE SEQUENCE</scope>
    <source>
        <strain evidence="7">FSSC 5 MPI-SDFR-AT-0091</strain>
    </source>
</reference>
<feature type="compositionally biased region" description="Basic and acidic residues" evidence="5">
    <location>
        <begin position="278"/>
        <end position="289"/>
    </location>
</feature>
<sequence length="1067" mass="117423">MALSDNIGVIPSSTDGDATEEVMIAPMMAVRGGPGGFFFQPIHESLTLAALINGNFGVASGTTLDNASNHDWEYIRGAIWNDDPGCLLFDDKRENNHKYSTGLQWGLAYKEGAKQWTGPPNPARLKNPTGRSHYGDLQFLHCMASKAGEPAEETKGKIMMWLEVMYKLANGEDGITPQTKPRDTKLKAFCPAGSLPMSWDSLASYLSGNSGFVGLDIGRRALGSMFHIIQDSYAIGHTKRKPLNEGERISKNPIIYKPGVIDLWGPIENFHTYGGQDEGSHSHYDHGEESLPNPDNLSDLSQFNGLVGCRMAIEKCQGLLKLKQAGTKWSDGVEAYLSGDVFELSREATGANNELISVICKGACSQHFSQTNRRRDVISCGYDVMRNMATITINGNTLDPEDTANVSKDAKDFNFIYVQGHNDLQVEEKQKLAELKVEIQEYVAEYTYLCRYKPEDLEKIRKLSFVRTANVYHPELKSTITLKQLVEGQEDQTEYEVDVILHDRPNVSTAELAPYVAEKAEVDINELEIGSKKIRLTLHQDRLDDVASLDSVNRIEEVRPKTVYNNHAREILRADDIATASKYTGADQIICVADTGFDQGKADHDKVHPAFVGRIKHLKSWWLPGDAKDPDGHGTHVCGSISGSGIYTATSSKGEALHIKGTAPGALLMVQAMSKWSPSWRRWILKPPMEIDNLFVEAYQQEARIHNNSWGDTWDKVAGQLDYNNDATAVDKFVHEHQDFVVLIAAGNDAEEENHGESQIGDNGAAKNCITVGATGSTRANDSYKHKPGSPGHLKPTDTAHFSSRGPTKCSKNCKCEDVIGRIKPDVVAPGVAILSAGSRSTTDNQRSLFKRRFGNSQDEDWFFMSGTSMATPLVAGCVALMREALQKIQKHHPSAALIKALLVNGAVNHSSPDGPGFDYEQGFGLVDVDASIDMIEKQTFVDGGNKLEKSKWDAPLLSNIQKEDGEWKSHEIPLPSGRHRLAVTLAYPDPAHALLQNNVNLIVRAGRVERHGNMGTDQGFDKINNVEKIIWENVPGTTAVIIVREGGFTKLNSEQSFAVAWDISAL</sequence>
<keyword evidence="1 4" id="KW-0645">Protease</keyword>
<dbReference type="SUPFAM" id="SSF49785">
    <property type="entry name" value="Galactose-binding domain-like"/>
    <property type="match status" value="1"/>
</dbReference>
<dbReference type="PRINTS" id="PR00723">
    <property type="entry name" value="SUBTILISIN"/>
</dbReference>
<dbReference type="GO" id="GO:0004252">
    <property type="term" value="F:serine-type endopeptidase activity"/>
    <property type="evidence" value="ECO:0007669"/>
    <property type="project" value="UniProtKB-UniRule"/>
</dbReference>
<dbReference type="InterPro" id="IPR022398">
    <property type="entry name" value="Peptidase_S8_His-AS"/>
</dbReference>
<dbReference type="InterPro" id="IPR051048">
    <property type="entry name" value="Peptidase_S8/S53_subtilisin"/>
</dbReference>
<dbReference type="PROSITE" id="PS00138">
    <property type="entry name" value="SUBTILASE_SER"/>
    <property type="match status" value="1"/>
</dbReference>
<keyword evidence="8" id="KW-1185">Reference proteome</keyword>
<dbReference type="AlphaFoldDB" id="A0A9P9KB37"/>
<protein>
    <submittedName>
        <fullName evidence="7">Peptidase S8/S53 domain-containing protein</fullName>
    </submittedName>
</protein>
<gene>
    <name evidence="7" type="ORF">B0J15DRAFT_446704</name>
</gene>
<proteinExistence type="inferred from homology"/>
<evidence type="ECO:0000313" key="8">
    <source>
        <dbReference type="Proteomes" id="UP000736672"/>
    </source>
</evidence>
<evidence type="ECO:0000256" key="3">
    <source>
        <dbReference type="ARBA" id="ARBA00022825"/>
    </source>
</evidence>
<organism evidence="7 8">
    <name type="scientific">Fusarium solani</name>
    <name type="common">Filamentous fungus</name>
    <dbReference type="NCBI Taxonomy" id="169388"/>
    <lineage>
        <taxon>Eukaryota</taxon>
        <taxon>Fungi</taxon>
        <taxon>Dikarya</taxon>
        <taxon>Ascomycota</taxon>
        <taxon>Pezizomycotina</taxon>
        <taxon>Sordariomycetes</taxon>
        <taxon>Hypocreomycetidae</taxon>
        <taxon>Hypocreales</taxon>
        <taxon>Nectriaceae</taxon>
        <taxon>Fusarium</taxon>
        <taxon>Fusarium solani species complex</taxon>
    </lineage>
</organism>
<dbReference type="EMBL" id="JAGTJS010000010">
    <property type="protein sequence ID" value="KAH7254683.1"/>
    <property type="molecule type" value="Genomic_DNA"/>
</dbReference>
<dbReference type="InterPro" id="IPR000209">
    <property type="entry name" value="Peptidase_S8/S53_dom"/>
</dbReference>
<dbReference type="InterPro" id="IPR008979">
    <property type="entry name" value="Galactose-bd-like_sf"/>
</dbReference>
<dbReference type="InterPro" id="IPR034058">
    <property type="entry name" value="TagA/B/C/D_pept_dom"/>
</dbReference>
<dbReference type="InterPro" id="IPR023828">
    <property type="entry name" value="Peptidase_S8_Ser-AS"/>
</dbReference>
<evidence type="ECO:0000256" key="2">
    <source>
        <dbReference type="ARBA" id="ARBA00022801"/>
    </source>
</evidence>
<dbReference type="SUPFAM" id="SSF52743">
    <property type="entry name" value="Subtilisin-like"/>
    <property type="match status" value="1"/>
</dbReference>